<dbReference type="GO" id="GO:0005829">
    <property type="term" value="C:cytosol"/>
    <property type="evidence" value="ECO:0007669"/>
    <property type="project" value="TreeGrafter"/>
</dbReference>
<sequence>MRYKVIAIDMDGTLLNSKERISEKNKDVIRKAEKRGIKIVLATGRIFTSGLHYAKGLGIDTPIISCNGGYVSNQDGSQVLYKNPIPTEIGEKVFEVGKEEGMYYHFYNENTFFSTGMTKATLKYYENNQSLQGKDKINIEVVDNPVEVIRNKNIDIFKITFIEDDKDKLMSFREKISRLNGIEIASSWYNNFEVMNEGVSKGTALRELCNILGVKKEEVVAIGDNENDISMFRFSGLSVAMKNGVEIAKKSADVITDTNDENGVGNAIERYVLNN</sequence>
<dbReference type="SFLD" id="SFLDG01140">
    <property type="entry name" value="C2.B:_Phosphomannomutase_and_P"/>
    <property type="match status" value="1"/>
</dbReference>
<organism evidence="1 2">
    <name type="scientific">Acidilutibacter cellobiosedens</name>
    <dbReference type="NCBI Taxonomy" id="2507161"/>
    <lineage>
        <taxon>Bacteria</taxon>
        <taxon>Bacillati</taxon>
        <taxon>Bacillota</taxon>
        <taxon>Tissierellia</taxon>
        <taxon>Tissierellales</taxon>
        <taxon>Acidilutibacteraceae</taxon>
        <taxon>Acidilutibacter</taxon>
    </lineage>
</organism>
<dbReference type="NCBIfam" id="TIGR00099">
    <property type="entry name" value="Cof-subfamily"/>
    <property type="match status" value="1"/>
</dbReference>
<dbReference type="InterPro" id="IPR006379">
    <property type="entry name" value="HAD-SF_hydro_IIB"/>
</dbReference>
<dbReference type="PROSITE" id="PS01228">
    <property type="entry name" value="COF_1"/>
    <property type="match status" value="1"/>
</dbReference>
<gene>
    <name evidence="1" type="ORF">EQM13_13090</name>
</gene>
<dbReference type="PANTHER" id="PTHR10000">
    <property type="entry name" value="PHOSPHOSERINE PHOSPHATASE"/>
    <property type="match status" value="1"/>
</dbReference>
<dbReference type="Gene3D" id="3.40.50.1000">
    <property type="entry name" value="HAD superfamily/HAD-like"/>
    <property type="match status" value="1"/>
</dbReference>
<dbReference type="SFLD" id="SFLDG01144">
    <property type="entry name" value="C2.B.4:_PGP_Like"/>
    <property type="match status" value="1"/>
</dbReference>
<keyword evidence="2" id="KW-1185">Reference proteome</keyword>
<evidence type="ECO:0000313" key="2">
    <source>
        <dbReference type="Proteomes" id="UP000287969"/>
    </source>
</evidence>
<reference evidence="2" key="1">
    <citation type="submission" date="2019-01" db="EMBL/GenBank/DDBJ databases">
        <title>Draft genomes of a novel of Sporanaerobacter strains.</title>
        <authorList>
            <person name="Ma S."/>
        </authorList>
    </citation>
    <scope>NUCLEOTIDE SEQUENCE [LARGE SCALE GENOMIC DNA]</scope>
    <source>
        <strain evidence="2">NJN-17</strain>
    </source>
</reference>
<dbReference type="EMBL" id="CP035282">
    <property type="protein sequence ID" value="QAT62433.1"/>
    <property type="molecule type" value="Genomic_DNA"/>
</dbReference>
<dbReference type="SFLD" id="SFLDS00003">
    <property type="entry name" value="Haloacid_Dehalogenase"/>
    <property type="match status" value="1"/>
</dbReference>
<dbReference type="InterPro" id="IPR023214">
    <property type="entry name" value="HAD_sf"/>
</dbReference>
<dbReference type="GO" id="GO:0000287">
    <property type="term" value="F:magnesium ion binding"/>
    <property type="evidence" value="ECO:0007669"/>
    <property type="project" value="TreeGrafter"/>
</dbReference>
<dbReference type="PANTHER" id="PTHR10000:SF8">
    <property type="entry name" value="HAD SUPERFAMILY HYDROLASE-LIKE, TYPE 3"/>
    <property type="match status" value="1"/>
</dbReference>
<dbReference type="GO" id="GO:0016791">
    <property type="term" value="F:phosphatase activity"/>
    <property type="evidence" value="ECO:0007669"/>
    <property type="project" value="TreeGrafter"/>
</dbReference>
<proteinExistence type="predicted"/>
<dbReference type="OrthoDB" id="9781413at2"/>
<dbReference type="CDD" id="cd07516">
    <property type="entry name" value="HAD_Pase"/>
    <property type="match status" value="1"/>
</dbReference>
<name>A0A410QEI3_9FIRM</name>
<dbReference type="RefSeq" id="WP_071139991.1">
    <property type="nucleotide sequence ID" value="NZ_CP035282.1"/>
</dbReference>
<evidence type="ECO:0000313" key="1">
    <source>
        <dbReference type="EMBL" id="QAT62433.1"/>
    </source>
</evidence>
<accession>A0A410QEI3</accession>
<dbReference type="KEGG" id="spoa:EQM13_13090"/>
<protein>
    <submittedName>
        <fullName evidence="1">Cof-type HAD-IIB family hydrolase</fullName>
    </submittedName>
</protein>
<dbReference type="Pfam" id="PF08282">
    <property type="entry name" value="Hydrolase_3"/>
    <property type="match status" value="1"/>
</dbReference>
<dbReference type="InterPro" id="IPR000150">
    <property type="entry name" value="Cof"/>
</dbReference>
<keyword evidence="1" id="KW-0378">Hydrolase</keyword>
<dbReference type="AlphaFoldDB" id="A0A410QEI3"/>
<dbReference type="Gene3D" id="3.30.1240.10">
    <property type="match status" value="1"/>
</dbReference>
<dbReference type="Proteomes" id="UP000287969">
    <property type="component" value="Chromosome"/>
</dbReference>
<dbReference type="InterPro" id="IPR036412">
    <property type="entry name" value="HAD-like_sf"/>
</dbReference>
<dbReference type="NCBIfam" id="TIGR01484">
    <property type="entry name" value="HAD-SF-IIB"/>
    <property type="match status" value="1"/>
</dbReference>
<dbReference type="SUPFAM" id="SSF56784">
    <property type="entry name" value="HAD-like"/>
    <property type="match status" value="1"/>
</dbReference>